<evidence type="ECO:0000313" key="2">
    <source>
        <dbReference type="EMBL" id="KAH9303346.1"/>
    </source>
</evidence>
<keyword evidence="1" id="KW-1133">Transmembrane helix</keyword>
<sequence length="474" mass="53524">MAEQKYKALLPREAQDSEEYRGRIYREDEWLIHVKEGLHSHSPIARPPTVCIFTVPKILIDFNRHAYVPQAVSIGPSYHANKDLSDMDSHKLRAAQKMMGRIPPGTGTDINFVVSEIEKMDGQIRGAYEKILDCNSETLAWMMLLDASFLLELLRTLAGKDHFDSSESNSMYFEPLFDENRIKSVGFSVLGDIIKLENQIPLFVLAKILELEAGSEKEAQTMLFQLLLNAASTFFPFKNPQLSLFERNSPFIGRDHFLSFLHGITLSFFCGAKSSSSSSLSTAETRFNQVLPSVSRLWKGGICIRPCTGDGGNALRFDKEESALYLPVIKISENTETVVRNLMAMEAFLPSELQVVSCYVGLMNSLIYTEQDATSLRMAGILCIYVGNDEQAAQLWDGLCKGMSISSLQPLKLLKKEIMECYRAKWRARMIEFYMNRFTRPWRTTVSVIVATCIFVFTFAQALSSMYGFKKTGP</sequence>
<name>A0AA38CP00_TAXCH</name>
<feature type="transmembrane region" description="Helical" evidence="1">
    <location>
        <begin position="446"/>
        <end position="469"/>
    </location>
</feature>
<dbReference type="Proteomes" id="UP000824469">
    <property type="component" value="Unassembled WGS sequence"/>
</dbReference>
<organism evidence="2 3">
    <name type="scientific">Taxus chinensis</name>
    <name type="common">Chinese yew</name>
    <name type="synonym">Taxus wallichiana var. chinensis</name>
    <dbReference type="NCBI Taxonomy" id="29808"/>
    <lineage>
        <taxon>Eukaryota</taxon>
        <taxon>Viridiplantae</taxon>
        <taxon>Streptophyta</taxon>
        <taxon>Embryophyta</taxon>
        <taxon>Tracheophyta</taxon>
        <taxon>Spermatophyta</taxon>
        <taxon>Pinopsida</taxon>
        <taxon>Pinidae</taxon>
        <taxon>Conifers II</taxon>
        <taxon>Cupressales</taxon>
        <taxon>Taxaceae</taxon>
        <taxon>Taxus</taxon>
    </lineage>
</organism>
<accession>A0AA38CP00</accession>
<dbReference type="InterPro" id="IPR004158">
    <property type="entry name" value="DUF247_pln"/>
</dbReference>
<protein>
    <submittedName>
        <fullName evidence="2">Uncharacterized protein</fullName>
    </submittedName>
</protein>
<keyword evidence="1" id="KW-0812">Transmembrane</keyword>
<dbReference type="Pfam" id="PF03140">
    <property type="entry name" value="DUF247"/>
    <property type="match status" value="1"/>
</dbReference>
<dbReference type="AlphaFoldDB" id="A0AA38CP00"/>
<evidence type="ECO:0000313" key="3">
    <source>
        <dbReference type="Proteomes" id="UP000824469"/>
    </source>
</evidence>
<evidence type="ECO:0000256" key="1">
    <source>
        <dbReference type="SAM" id="Phobius"/>
    </source>
</evidence>
<dbReference type="PANTHER" id="PTHR31170:SF25">
    <property type="entry name" value="BNAA09G04570D PROTEIN"/>
    <property type="match status" value="1"/>
</dbReference>
<dbReference type="OMA" id="ETRWVIK"/>
<keyword evidence="3" id="KW-1185">Reference proteome</keyword>
<comment type="caution">
    <text evidence="2">The sequence shown here is derived from an EMBL/GenBank/DDBJ whole genome shotgun (WGS) entry which is preliminary data.</text>
</comment>
<gene>
    <name evidence="2" type="ORF">KI387_014929</name>
</gene>
<dbReference type="EMBL" id="JAHRHJ020000009">
    <property type="protein sequence ID" value="KAH9303346.1"/>
    <property type="molecule type" value="Genomic_DNA"/>
</dbReference>
<proteinExistence type="predicted"/>
<reference evidence="2 3" key="1">
    <citation type="journal article" date="2021" name="Nat. Plants">
        <title>The Taxus genome provides insights into paclitaxel biosynthesis.</title>
        <authorList>
            <person name="Xiong X."/>
            <person name="Gou J."/>
            <person name="Liao Q."/>
            <person name="Li Y."/>
            <person name="Zhou Q."/>
            <person name="Bi G."/>
            <person name="Li C."/>
            <person name="Du R."/>
            <person name="Wang X."/>
            <person name="Sun T."/>
            <person name="Guo L."/>
            <person name="Liang H."/>
            <person name="Lu P."/>
            <person name="Wu Y."/>
            <person name="Zhang Z."/>
            <person name="Ro D.K."/>
            <person name="Shang Y."/>
            <person name="Huang S."/>
            <person name="Yan J."/>
        </authorList>
    </citation>
    <scope>NUCLEOTIDE SEQUENCE [LARGE SCALE GENOMIC DNA]</scope>
    <source>
        <strain evidence="2">Ta-2019</strain>
    </source>
</reference>
<keyword evidence="1" id="KW-0472">Membrane</keyword>
<dbReference type="PANTHER" id="PTHR31170">
    <property type="entry name" value="BNAC04G53230D PROTEIN"/>
    <property type="match status" value="1"/>
</dbReference>